<keyword evidence="2 5" id="KW-0812">Transmembrane</keyword>
<dbReference type="Proteomes" id="UP000051952">
    <property type="component" value="Unassembled WGS sequence"/>
</dbReference>
<accession>A0A0S4JTI8</accession>
<evidence type="ECO:0000256" key="2">
    <source>
        <dbReference type="ARBA" id="ARBA00022692"/>
    </source>
</evidence>
<name>A0A0S4JTI8_BODSA</name>
<feature type="transmembrane region" description="Helical" evidence="5">
    <location>
        <begin position="222"/>
        <end position="248"/>
    </location>
</feature>
<evidence type="ECO:0000313" key="7">
    <source>
        <dbReference type="Proteomes" id="UP000051952"/>
    </source>
</evidence>
<feature type="transmembrane region" description="Helical" evidence="5">
    <location>
        <begin position="472"/>
        <end position="497"/>
    </location>
</feature>
<dbReference type="VEuPathDB" id="TriTrypDB:BSAL_34540"/>
<gene>
    <name evidence="6" type="ORF">BSAL_34540</name>
</gene>
<dbReference type="Pfam" id="PF04791">
    <property type="entry name" value="LMBR1"/>
    <property type="match status" value="1"/>
</dbReference>
<feature type="transmembrane region" description="Helical" evidence="5">
    <location>
        <begin position="117"/>
        <end position="140"/>
    </location>
</feature>
<dbReference type="PANTHER" id="PTHR31652:SF0">
    <property type="entry name" value="LIMR FAMILY PROTEIN DDB_G0283707-RELATED"/>
    <property type="match status" value="1"/>
</dbReference>
<dbReference type="PANTHER" id="PTHR31652">
    <property type="entry name" value="LIMR FAMILY PROTEIN DDB_G0283707-RELATED"/>
    <property type="match status" value="1"/>
</dbReference>
<feature type="transmembrane region" description="Helical" evidence="5">
    <location>
        <begin position="73"/>
        <end position="97"/>
    </location>
</feature>
<evidence type="ECO:0000256" key="4">
    <source>
        <dbReference type="ARBA" id="ARBA00023136"/>
    </source>
</evidence>
<keyword evidence="4 5" id="KW-0472">Membrane</keyword>
<dbReference type="GO" id="GO:0016020">
    <property type="term" value="C:membrane"/>
    <property type="evidence" value="ECO:0007669"/>
    <property type="project" value="UniProtKB-SubCell"/>
</dbReference>
<evidence type="ECO:0000256" key="1">
    <source>
        <dbReference type="ARBA" id="ARBA00004141"/>
    </source>
</evidence>
<evidence type="ECO:0008006" key="8">
    <source>
        <dbReference type="Google" id="ProtNLM"/>
    </source>
</evidence>
<reference evidence="7" key="1">
    <citation type="submission" date="2015-09" db="EMBL/GenBank/DDBJ databases">
        <authorList>
            <consortium name="Pathogen Informatics"/>
        </authorList>
    </citation>
    <scope>NUCLEOTIDE SEQUENCE [LARGE SCALE GENOMIC DNA]</scope>
    <source>
        <strain evidence="7">Lake Konstanz</strain>
    </source>
</reference>
<proteinExistence type="predicted"/>
<feature type="transmembrane region" description="Helical" evidence="5">
    <location>
        <begin position="40"/>
        <end position="61"/>
    </location>
</feature>
<comment type="subcellular location">
    <subcellularLocation>
        <location evidence="1">Membrane</location>
        <topology evidence="1">Multi-pass membrane protein</topology>
    </subcellularLocation>
</comment>
<dbReference type="EMBL" id="CYKH01001976">
    <property type="protein sequence ID" value="CUG91868.1"/>
    <property type="molecule type" value="Genomic_DNA"/>
</dbReference>
<feature type="transmembrane region" description="Helical" evidence="5">
    <location>
        <begin position="430"/>
        <end position="452"/>
    </location>
</feature>
<dbReference type="OMA" id="KSAMCWV"/>
<evidence type="ECO:0000256" key="3">
    <source>
        <dbReference type="ARBA" id="ARBA00022989"/>
    </source>
</evidence>
<feature type="transmembrane region" description="Helical" evidence="5">
    <location>
        <begin position="338"/>
        <end position="361"/>
    </location>
</feature>
<evidence type="ECO:0000256" key="5">
    <source>
        <dbReference type="SAM" id="Phobius"/>
    </source>
</evidence>
<dbReference type="OrthoDB" id="73273at2759"/>
<protein>
    <recommendedName>
        <fullName evidence="8">LMBR1-like membrane protein</fullName>
    </recommendedName>
</protein>
<organism evidence="6 7">
    <name type="scientific">Bodo saltans</name>
    <name type="common">Flagellated protozoan</name>
    <dbReference type="NCBI Taxonomy" id="75058"/>
    <lineage>
        <taxon>Eukaryota</taxon>
        <taxon>Discoba</taxon>
        <taxon>Euglenozoa</taxon>
        <taxon>Kinetoplastea</taxon>
        <taxon>Metakinetoplastina</taxon>
        <taxon>Eubodonida</taxon>
        <taxon>Bodonidae</taxon>
        <taxon>Bodo</taxon>
    </lineage>
</organism>
<feature type="transmembrane region" description="Helical" evidence="5">
    <location>
        <begin position="381"/>
        <end position="402"/>
    </location>
</feature>
<feature type="transmembrane region" description="Helical" evidence="5">
    <location>
        <begin position="160"/>
        <end position="185"/>
    </location>
</feature>
<keyword evidence="3 5" id="KW-1133">Transmembrane helix</keyword>
<dbReference type="AlphaFoldDB" id="A0A0S4JTI8"/>
<sequence>MADRKVNAAMDSVGEAYVIVLSLALFKLREKGPSGLMEWWLIVVAAVMAVVTVALVFYLVVLFSSEDDKNQAWFPKIVVVLSLSLACFNVLILPYDIANRMDPALQGLPGGGINVTLVWQIVLYAIAALTFVICPFAMFYYESRDVEQEDMCHQIRPAALYTLVSLGVFCGLLFLLWLTIGTAAIPFNKYTNNYTAVSSYSSTPSAYVSTYEQGTLDIKVSLFVYLVGLMSAVGWVLFFIFGGVGLTAMPMDFINAYRDRPIPITAAEYAQKKIEIARETERLMEEGKKLDEANRSGKSGKKHNKKVLAFKNQVNDLEQYYEKVEISYKEKGGEILKAWIALAVGIVATGLSIAWFFHIILFNIANATPFLNALFIWLDKAFSLLGVLAYAIFAFYLLWCVVKGCTRVGVNLLLFTVYPMKVNGTLMNAFLFNCILIMLTSVSVIQFCAISFKNYAENTSVSTLFTTYVSRLVGVNYVVMYLQYPLVAVSFLALLWLCICPRRKIKDDDDDDD</sequence>
<dbReference type="InterPro" id="IPR006876">
    <property type="entry name" value="LMBR1-like_membr_prot"/>
</dbReference>
<evidence type="ECO:0000313" key="6">
    <source>
        <dbReference type="EMBL" id="CUG91868.1"/>
    </source>
</evidence>
<keyword evidence="7" id="KW-1185">Reference proteome</keyword>